<dbReference type="eggNOG" id="KOG0395">
    <property type="taxonomic scope" value="Eukaryota"/>
</dbReference>
<organism evidence="5 6">
    <name type="scientific">Coprinopsis cinerea (strain Okayama-7 / 130 / ATCC MYA-4618 / FGSC 9003)</name>
    <name type="common">Inky cap fungus</name>
    <name type="synonym">Hormographiella aspergillata</name>
    <dbReference type="NCBI Taxonomy" id="240176"/>
    <lineage>
        <taxon>Eukaryota</taxon>
        <taxon>Fungi</taxon>
        <taxon>Dikarya</taxon>
        <taxon>Basidiomycota</taxon>
        <taxon>Agaricomycotina</taxon>
        <taxon>Agaricomycetes</taxon>
        <taxon>Agaricomycetidae</taxon>
        <taxon>Agaricales</taxon>
        <taxon>Agaricineae</taxon>
        <taxon>Psathyrellaceae</taxon>
        <taxon>Coprinopsis</taxon>
    </lineage>
</organism>
<name>A8PE29_COPC7</name>
<dbReference type="Gene3D" id="3.40.50.300">
    <property type="entry name" value="P-loop containing nucleotide triphosphate hydrolases"/>
    <property type="match status" value="2"/>
</dbReference>
<dbReference type="Pfam" id="PF00071">
    <property type="entry name" value="Ras"/>
    <property type="match status" value="1"/>
</dbReference>
<keyword evidence="6" id="KW-1185">Reference proteome</keyword>
<comment type="caution">
    <text evidence="5">The sequence shown here is derived from an EMBL/GenBank/DDBJ whole genome shotgun (WGS) entry which is preliminary data.</text>
</comment>
<evidence type="ECO:0000313" key="6">
    <source>
        <dbReference type="Proteomes" id="UP000001861"/>
    </source>
</evidence>
<protein>
    <submittedName>
        <fullName evidence="5">Ras2p</fullName>
    </submittedName>
</protein>
<dbReference type="RefSeq" id="XP_001840714.2">
    <property type="nucleotide sequence ID" value="XM_001840662.2"/>
</dbReference>
<keyword evidence="2" id="KW-0547">Nucleotide-binding</keyword>
<feature type="compositionally biased region" description="Basic residues" evidence="4">
    <location>
        <begin position="106"/>
        <end position="118"/>
    </location>
</feature>
<evidence type="ECO:0000256" key="1">
    <source>
        <dbReference type="ARBA" id="ARBA00004342"/>
    </source>
</evidence>
<evidence type="ECO:0000256" key="2">
    <source>
        <dbReference type="ARBA" id="ARBA00022741"/>
    </source>
</evidence>
<dbReference type="KEGG" id="cci:CC1G_09765"/>
<gene>
    <name evidence="5" type="ORF">CC1G_09765</name>
</gene>
<dbReference type="HOGENOM" id="CLU_1992518_0_0_1"/>
<dbReference type="AlphaFoldDB" id="A8PE29"/>
<proteinExistence type="predicted"/>
<evidence type="ECO:0000313" key="5">
    <source>
        <dbReference type="EMBL" id="EAU81123.2"/>
    </source>
</evidence>
<evidence type="ECO:0000256" key="4">
    <source>
        <dbReference type="SAM" id="MobiDB-lite"/>
    </source>
</evidence>
<evidence type="ECO:0000256" key="3">
    <source>
        <dbReference type="ARBA" id="ARBA00023134"/>
    </source>
</evidence>
<dbReference type="GO" id="GO:0003924">
    <property type="term" value="F:GTPase activity"/>
    <property type="evidence" value="ECO:0007669"/>
    <property type="project" value="InterPro"/>
</dbReference>
<dbReference type="SMART" id="SM00173">
    <property type="entry name" value="RAS"/>
    <property type="match status" value="1"/>
</dbReference>
<dbReference type="InterPro" id="IPR020849">
    <property type="entry name" value="Small_GTPase_Ras-type"/>
</dbReference>
<dbReference type="STRING" id="240176.A8PE29"/>
<dbReference type="Proteomes" id="UP000001861">
    <property type="component" value="Unassembled WGS sequence"/>
</dbReference>
<sequence length="125" mass="14092">MTLPSGIWGFGELTEFVMGMFVEIYDPTIEDAYQRQMVLDGQMCFVEVIDTAGQADRKHDREVSREEGRAMARSFSCDFLETSAKLEKTSSGHLLMSSAYVGAPNRKPRTKKAARRKINVSYASR</sequence>
<dbReference type="GO" id="GO:0005886">
    <property type="term" value="C:plasma membrane"/>
    <property type="evidence" value="ECO:0007669"/>
    <property type="project" value="UniProtKB-SubCell"/>
</dbReference>
<dbReference type="GeneID" id="6017366"/>
<reference evidence="5 6" key="1">
    <citation type="journal article" date="2010" name="Proc. Natl. Acad. Sci. U.S.A.">
        <title>Insights into evolution of multicellular fungi from the assembled chromosomes of the mushroom Coprinopsis cinerea (Coprinus cinereus).</title>
        <authorList>
            <person name="Stajich J.E."/>
            <person name="Wilke S.K."/>
            <person name="Ahren D."/>
            <person name="Au C.H."/>
            <person name="Birren B.W."/>
            <person name="Borodovsky M."/>
            <person name="Burns C."/>
            <person name="Canback B."/>
            <person name="Casselton L.A."/>
            <person name="Cheng C.K."/>
            <person name="Deng J."/>
            <person name="Dietrich F.S."/>
            <person name="Fargo D.C."/>
            <person name="Farman M.L."/>
            <person name="Gathman A.C."/>
            <person name="Goldberg J."/>
            <person name="Guigo R."/>
            <person name="Hoegger P.J."/>
            <person name="Hooker J.B."/>
            <person name="Huggins A."/>
            <person name="James T.Y."/>
            <person name="Kamada T."/>
            <person name="Kilaru S."/>
            <person name="Kodira C."/>
            <person name="Kues U."/>
            <person name="Kupfer D."/>
            <person name="Kwan H.S."/>
            <person name="Lomsadze A."/>
            <person name="Li W."/>
            <person name="Lilly W.W."/>
            <person name="Ma L.J."/>
            <person name="Mackey A.J."/>
            <person name="Manning G."/>
            <person name="Martin F."/>
            <person name="Muraguchi H."/>
            <person name="Natvig D.O."/>
            <person name="Palmerini H."/>
            <person name="Ramesh M.A."/>
            <person name="Rehmeyer C.J."/>
            <person name="Roe B.A."/>
            <person name="Shenoy N."/>
            <person name="Stanke M."/>
            <person name="Ter-Hovhannisyan V."/>
            <person name="Tunlid A."/>
            <person name="Velagapudi R."/>
            <person name="Vision T.J."/>
            <person name="Zeng Q."/>
            <person name="Zolan M.E."/>
            <person name="Pukkila P.J."/>
        </authorList>
    </citation>
    <scope>NUCLEOTIDE SEQUENCE [LARGE SCALE GENOMIC DNA]</scope>
    <source>
        <strain evidence="6">Okayama-7 / 130 / ATCC MYA-4618 / FGSC 9003</strain>
    </source>
</reference>
<keyword evidence="3" id="KW-0342">GTP-binding</keyword>
<dbReference type="InterPro" id="IPR001806">
    <property type="entry name" value="Small_GTPase"/>
</dbReference>
<dbReference type="VEuPathDB" id="FungiDB:CC1G_09765"/>
<dbReference type="InParanoid" id="A8PE29"/>
<dbReference type="OrthoDB" id="5976022at2759"/>
<dbReference type="EMBL" id="AACS02000007">
    <property type="protein sequence ID" value="EAU81123.2"/>
    <property type="molecule type" value="Genomic_DNA"/>
</dbReference>
<dbReference type="PANTHER" id="PTHR24070">
    <property type="entry name" value="RAS, DI-RAS, AND RHEB FAMILY MEMBERS OF SMALL GTPASE SUPERFAMILY"/>
    <property type="match status" value="1"/>
</dbReference>
<dbReference type="GO" id="GO:0007165">
    <property type="term" value="P:signal transduction"/>
    <property type="evidence" value="ECO:0007669"/>
    <property type="project" value="InterPro"/>
</dbReference>
<dbReference type="GO" id="GO:0005525">
    <property type="term" value="F:GTP binding"/>
    <property type="evidence" value="ECO:0007669"/>
    <property type="project" value="UniProtKB-KW"/>
</dbReference>
<accession>A8PE29</accession>
<dbReference type="InterPro" id="IPR027417">
    <property type="entry name" value="P-loop_NTPase"/>
</dbReference>
<dbReference type="SUPFAM" id="SSF52540">
    <property type="entry name" value="P-loop containing nucleoside triphosphate hydrolases"/>
    <property type="match status" value="1"/>
</dbReference>
<feature type="region of interest" description="Disordered" evidence="4">
    <location>
        <begin position="103"/>
        <end position="125"/>
    </location>
</feature>
<comment type="subcellular location">
    <subcellularLocation>
        <location evidence="1">Cell membrane</location>
        <topology evidence="1">Lipid-anchor</topology>
        <orientation evidence="1">Cytoplasmic side</orientation>
    </subcellularLocation>
</comment>